<dbReference type="PROSITE" id="PS50198">
    <property type="entry name" value="PPIC_PPIASE_2"/>
    <property type="match status" value="2"/>
</dbReference>
<keyword evidence="10" id="KW-1185">Reference proteome</keyword>
<dbReference type="Pfam" id="PF09312">
    <property type="entry name" value="SurA_N"/>
    <property type="match status" value="1"/>
</dbReference>
<dbReference type="InterPro" id="IPR050280">
    <property type="entry name" value="OMP_Chaperone_SurA"/>
</dbReference>
<dbReference type="EC" id="5.2.1.8" evidence="7"/>
<comment type="subcellular location">
    <subcellularLocation>
        <location evidence="7">Periplasm</location>
    </subcellularLocation>
    <text evidence="7">Is capable of associating with the outer membrane.</text>
</comment>
<dbReference type="Gene3D" id="1.10.4030.10">
    <property type="entry name" value="Porin chaperone SurA, peptide-binding domain"/>
    <property type="match status" value="1"/>
</dbReference>
<keyword evidence="2 7" id="KW-0677">Repeat</keyword>
<dbReference type="GO" id="GO:0050821">
    <property type="term" value="P:protein stabilization"/>
    <property type="evidence" value="ECO:0007669"/>
    <property type="project" value="InterPro"/>
</dbReference>
<feature type="domain" description="PpiC" evidence="8">
    <location>
        <begin position="179"/>
        <end position="280"/>
    </location>
</feature>
<keyword evidence="5 7" id="KW-0143">Chaperone</keyword>
<dbReference type="PANTHER" id="PTHR47637:SF1">
    <property type="entry name" value="CHAPERONE SURA"/>
    <property type="match status" value="1"/>
</dbReference>
<dbReference type="InterPro" id="IPR000297">
    <property type="entry name" value="PPIase_PpiC"/>
</dbReference>
<dbReference type="HOGENOM" id="CLU_034646_11_0_4"/>
<dbReference type="Gene3D" id="3.10.50.40">
    <property type="match status" value="2"/>
</dbReference>
<proteinExistence type="inferred from homology"/>
<feature type="domain" description="PpiC" evidence="8">
    <location>
        <begin position="292"/>
        <end position="391"/>
    </location>
</feature>
<comment type="catalytic activity">
    <reaction evidence="7">
        <text>[protein]-peptidylproline (omega=180) = [protein]-peptidylproline (omega=0)</text>
        <dbReference type="Rhea" id="RHEA:16237"/>
        <dbReference type="Rhea" id="RHEA-COMP:10747"/>
        <dbReference type="Rhea" id="RHEA-COMP:10748"/>
        <dbReference type="ChEBI" id="CHEBI:83833"/>
        <dbReference type="ChEBI" id="CHEBI:83834"/>
        <dbReference type="EC" id="5.2.1.8"/>
    </reaction>
</comment>
<dbReference type="Proteomes" id="UP000002588">
    <property type="component" value="Chromosome"/>
</dbReference>
<gene>
    <name evidence="7 9" type="primary">surA</name>
    <name evidence="9" type="ordered locus">azo2886</name>
</gene>
<dbReference type="EMBL" id="AM406670">
    <property type="protein sequence ID" value="CAL95502.1"/>
    <property type="molecule type" value="Genomic_DNA"/>
</dbReference>
<dbReference type="InterPro" id="IPR015391">
    <property type="entry name" value="SurA_N"/>
</dbReference>
<dbReference type="KEGG" id="azo:azo2886"/>
<protein>
    <recommendedName>
        <fullName evidence="7">Chaperone SurA</fullName>
    </recommendedName>
    <alternativeName>
        <fullName evidence="7">Peptidyl-prolyl cis-trans isomerase SurA</fullName>
        <shortName evidence="7">PPIase SurA</shortName>
        <ecNumber evidence="7">5.2.1.8</ecNumber>
    </alternativeName>
    <alternativeName>
        <fullName evidence="7">Rotamase SurA</fullName>
    </alternativeName>
</protein>
<dbReference type="HAMAP" id="MF_01183">
    <property type="entry name" value="Chaperone_SurA"/>
    <property type="match status" value="1"/>
</dbReference>
<dbReference type="GO" id="GO:0030288">
    <property type="term" value="C:outer membrane-bounded periplasmic space"/>
    <property type="evidence" value="ECO:0007669"/>
    <property type="project" value="InterPro"/>
</dbReference>
<evidence type="ECO:0000313" key="10">
    <source>
        <dbReference type="Proteomes" id="UP000002588"/>
    </source>
</evidence>
<accession>A1K9J7</accession>
<evidence type="ECO:0000256" key="3">
    <source>
        <dbReference type="ARBA" id="ARBA00022764"/>
    </source>
</evidence>
<sequence precursor="true">MNRFPLRPRSLFVALVACSALALPVRAAVQPVAVDRIIAVVNNEVITAVQLRDRVDQTTRQLQRQGVQLPPADVLERQLLERLIVERAQLQLARDSSLRVDDATLERAIGRIAENNKMNTTQLRAALERDGVAWDRFRNEIRTEILLSRLREREVDAKIVVTDAEVDNFLTSNPDAFSGEEFHVAHILLRAPEGATPEQIDRLRQRADTVINRLRNGEDFARVAADSSDAPDGISGGDLGWRQRDRLPALYSDAVRDLRPGELSPLMRSAAGLHLVKLVDRRGGAAAGPQRLEQTRARHILIKTSAVLSDAEAEARLLGLRERVVAGGADFGELAKASSADLSAAKGGDLGWVNPGDTVPEFERAMNVLKPGEVSPPVRSPFGWHLIQVLERRQQDVTDERKRMAARNILRERKAEEAYEDWVRQLRDSTYVEYRLEND</sequence>
<evidence type="ECO:0000256" key="7">
    <source>
        <dbReference type="HAMAP-Rule" id="MF_01183"/>
    </source>
</evidence>
<dbReference type="InterPro" id="IPR023058">
    <property type="entry name" value="PPIase_PpiC_CS"/>
</dbReference>
<organism evidence="9 10">
    <name type="scientific">Azoarcus sp. (strain BH72)</name>
    <dbReference type="NCBI Taxonomy" id="418699"/>
    <lineage>
        <taxon>Bacteria</taxon>
        <taxon>Pseudomonadati</taxon>
        <taxon>Pseudomonadota</taxon>
        <taxon>Betaproteobacteria</taxon>
        <taxon>Rhodocyclales</taxon>
        <taxon>Zoogloeaceae</taxon>
        <taxon>Azoarcus</taxon>
    </lineage>
</organism>
<evidence type="ECO:0000256" key="2">
    <source>
        <dbReference type="ARBA" id="ARBA00022737"/>
    </source>
</evidence>
<evidence type="ECO:0000313" key="9">
    <source>
        <dbReference type="EMBL" id="CAL95502.1"/>
    </source>
</evidence>
<dbReference type="GO" id="GO:0006457">
    <property type="term" value="P:protein folding"/>
    <property type="evidence" value="ECO:0007669"/>
    <property type="project" value="UniProtKB-UniRule"/>
</dbReference>
<dbReference type="InterPro" id="IPR023034">
    <property type="entry name" value="PPIase_SurA"/>
</dbReference>
<keyword evidence="1 7" id="KW-0732">Signal</keyword>
<dbReference type="eggNOG" id="COG0760">
    <property type="taxonomic scope" value="Bacteria"/>
</dbReference>
<comment type="domain">
    <text evidence="7">The PPIase activity resides only in the second parvulin domain. The N-terminal region and the C-terminal tail are necessary and sufficient for the chaperone activity of SurA. The PPIase activity is dispensable for SurA to function as a chaperone. The N-terminal region and the C-terminal tail are also required for porin recognition.</text>
</comment>
<dbReference type="GO" id="GO:0003755">
    <property type="term" value="F:peptidyl-prolyl cis-trans isomerase activity"/>
    <property type="evidence" value="ECO:0007669"/>
    <property type="project" value="UniProtKB-UniRule"/>
</dbReference>
<dbReference type="SUPFAM" id="SSF54534">
    <property type="entry name" value="FKBP-like"/>
    <property type="match status" value="2"/>
</dbReference>
<evidence type="ECO:0000256" key="5">
    <source>
        <dbReference type="ARBA" id="ARBA00023186"/>
    </source>
</evidence>
<dbReference type="Pfam" id="PF00639">
    <property type="entry name" value="Rotamase"/>
    <property type="match status" value="2"/>
</dbReference>
<evidence type="ECO:0000256" key="1">
    <source>
        <dbReference type="ARBA" id="ARBA00022729"/>
    </source>
</evidence>
<dbReference type="InterPro" id="IPR046357">
    <property type="entry name" value="PPIase_dom_sf"/>
</dbReference>
<dbReference type="STRING" id="62928.azo2886"/>
<dbReference type="AlphaFoldDB" id="A1K9J7"/>
<feature type="chain" id="PRO_5009006541" description="Chaperone SurA" evidence="7">
    <location>
        <begin position="28"/>
        <end position="439"/>
    </location>
</feature>
<evidence type="ECO:0000256" key="6">
    <source>
        <dbReference type="ARBA" id="ARBA00023235"/>
    </source>
</evidence>
<keyword evidence="3 7" id="KW-0574">Periplasm</keyword>
<dbReference type="GO" id="GO:0051082">
    <property type="term" value="F:unfolded protein binding"/>
    <property type="evidence" value="ECO:0007669"/>
    <property type="project" value="UniProtKB-UniRule"/>
</dbReference>
<dbReference type="RefSeq" id="WP_011766612.1">
    <property type="nucleotide sequence ID" value="NC_008702.1"/>
</dbReference>
<keyword evidence="4 7" id="KW-0697">Rotamase</keyword>
<dbReference type="SUPFAM" id="SSF109998">
    <property type="entry name" value="Triger factor/SurA peptide-binding domain-like"/>
    <property type="match status" value="1"/>
</dbReference>
<keyword evidence="6 7" id="KW-0413">Isomerase</keyword>
<feature type="signal peptide" evidence="7">
    <location>
        <begin position="1"/>
        <end position="27"/>
    </location>
</feature>
<comment type="function">
    <text evidence="7">Chaperone involved in the correct folding and assembly of outer membrane proteins. Recognizes specific patterns of aromatic residues and the orientation of their side chains, which are found more frequently in integral outer membrane proteins. May act in both early periplasmic and late outer membrane-associated steps of protein maturation.</text>
</comment>
<dbReference type="PANTHER" id="PTHR47637">
    <property type="entry name" value="CHAPERONE SURA"/>
    <property type="match status" value="1"/>
</dbReference>
<evidence type="ECO:0000259" key="8">
    <source>
        <dbReference type="PROSITE" id="PS50198"/>
    </source>
</evidence>
<dbReference type="PROSITE" id="PS01096">
    <property type="entry name" value="PPIC_PPIASE_1"/>
    <property type="match status" value="1"/>
</dbReference>
<dbReference type="InterPro" id="IPR027304">
    <property type="entry name" value="Trigger_fact/SurA_dom_sf"/>
</dbReference>
<dbReference type="GO" id="GO:0042277">
    <property type="term" value="F:peptide binding"/>
    <property type="evidence" value="ECO:0007669"/>
    <property type="project" value="InterPro"/>
</dbReference>
<evidence type="ECO:0000256" key="4">
    <source>
        <dbReference type="ARBA" id="ARBA00023110"/>
    </source>
</evidence>
<reference evidence="9 10" key="1">
    <citation type="journal article" date="2006" name="Nat. Biotechnol.">
        <title>Complete genome of the mutualistic, N2-fixing grass endophyte Azoarcus sp. strain BH72.</title>
        <authorList>
            <person name="Krause A."/>
            <person name="Ramakumar A."/>
            <person name="Bartels D."/>
            <person name="Battistoni F."/>
            <person name="Bekel T."/>
            <person name="Boch J."/>
            <person name="Boehm M."/>
            <person name="Friedrich F."/>
            <person name="Hurek T."/>
            <person name="Krause L."/>
            <person name="Linke B."/>
            <person name="McHardy A.C."/>
            <person name="Sarkar A."/>
            <person name="Schneiker S."/>
            <person name="Syed A.A."/>
            <person name="Thauer R."/>
            <person name="Vorhoelter F.-J."/>
            <person name="Weidner S."/>
            <person name="Puehler A."/>
            <person name="Reinhold-Hurek B."/>
            <person name="Kaiser O."/>
            <person name="Goesmann A."/>
        </authorList>
    </citation>
    <scope>NUCLEOTIDE SEQUENCE [LARGE SCALE GENOMIC DNA]</scope>
    <source>
        <strain evidence="9 10">BH72</strain>
    </source>
</reference>
<name>A1K9J7_AZOSB</name>
<dbReference type="GO" id="GO:0043165">
    <property type="term" value="P:Gram-negative-bacterium-type cell outer membrane assembly"/>
    <property type="evidence" value="ECO:0007669"/>
    <property type="project" value="InterPro"/>
</dbReference>